<dbReference type="InterPro" id="IPR001279">
    <property type="entry name" value="Metallo-B-lactamas"/>
</dbReference>
<organism evidence="4 5">
    <name type="scientific">Oceanobacillus longus</name>
    <dbReference type="NCBI Taxonomy" id="930120"/>
    <lineage>
        <taxon>Bacteria</taxon>
        <taxon>Bacillati</taxon>
        <taxon>Bacillota</taxon>
        <taxon>Bacilli</taxon>
        <taxon>Bacillales</taxon>
        <taxon>Bacillaceae</taxon>
        <taxon>Oceanobacillus</taxon>
    </lineage>
</organism>
<dbReference type="SMART" id="SM00849">
    <property type="entry name" value="Lactamase_B"/>
    <property type="match status" value="1"/>
</dbReference>
<dbReference type="PANTHER" id="PTHR30619:SF7">
    <property type="entry name" value="BETA-LACTAMASE DOMAIN PROTEIN"/>
    <property type="match status" value="1"/>
</dbReference>
<feature type="region of interest" description="Disordered" evidence="1">
    <location>
        <begin position="23"/>
        <end position="82"/>
    </location>
</feature>
<evidence type="ECO:0000259" key="3">
    <source>
        <dbReference type="SMART" id="SM00849"/>
    </source>
</evidence>
<feature type="compositionally biased region" description="Polar residues" evidence="1">
    <location>
        <begin position="340"/>
        <end position="358"/>
    </location>
</feature>
<dbReference type="InterPro" id="IPR010994">
    <property type="entry name" value="RuvA_2-like"/>
</dbReference>
<name>A0ABV8GY80_9BACI</name>
<feature type="compositionally biased region" description="Acidic residues" evidence="1">
    <location>
        <begin position="51"/>
        <end position="60"/>
    </location>
</feature>
<dbReference type="InterPro" id="IPR036866">
    <property type="entry name" value="RibonucZ/Hydroxyglut_hydro"/>
</dbReference>
<feature type="signal peptide" evidence="2">
    <location>
        <begin position="1"/>
        <end position="19"/>
    </location>
</feature>
<proteinExistence type="predicted"/>
<feature type="chain" id="PRO_5045534501" evidence="2">
    <location>
        <begin position="20"/>
        <end position="441"/>
    </location>
</feature>
<sequence>MNTRFLLMIILTVFLVACGQDQDGATQTSEDSHLDDHTEVKTEDREKVVPEPEEESETSEETAKTEDETAATETAETVEEEEKVSQAAALSDLMVHYIDVGQADATLFQYSDEAEDYTILFDTGDWRGSEVVNYLQSHNVSSIDLVVVSHPDADHIGQLDKVVNTFDVGEVWLSGNESSSQTFQRGMEAVINSGADFHEPRTGEEFEIGPLEIDVLYPSSISGKTNEESISLLFTYGSTKFLFTGDAGRSDELKMMNSGIDIQADILQLGHHGSNTSSDPAFIDAVNPSVAIYSAGSNNSYGHPSTEVVSLIQNTGIELYGTDVHGTIVVTTDGENYQIATNKDGTVSPENTDSTTPVESEAEEEPDADADSSSDAPADSSCININNASVDEVQGIIHIGPARAQDLIDLRPYHSVDDLGRISGIGPARIADIKSEGLACA</sequence>
<dbReference type="RefSeq" id="WP_379496037.1">
    <property type="nucleotide sequence ID" value="NZ_JBHSAO010000004.1"/>
</dbReference>
<feature type="compositionally biased region" description="Acidic residues" evidence="1">
    <location>
        <begin position="360"/>
        <end position="372"/>
    </location>
</feature>
<evidence type="ECO:0000256" key="1">
    <source>
        <dbReference type="SAM" id="MobiDB-lite"/>
    </source>
</evidence>
<dbReference type="Gene3D" id="3.60.15.10">
    <property type="entry name" value="Ribonuclease Z/Hydroxyacylglutathione hydrolase-like"/>
    <property type="match status" value="1"/>
</dbReference>
<dbReference type="Proteomes" id="UP001595772">
    <property type="component" value="Unassembled WGS sequence"/>
</dbReference>
<accession>A0ABV8GY80</accession>
<evidence type="ECO:0000313" key="5">
    <source>
        <dbReference type="Proteomes" id="UP001595772"/>
    </source>
</evidence>
<dbReference type="SUPFAM" id="SSF56281">
    <property type="entry name" value="Metallo-hydrolase/oxidoreductase"/>
    <property type="match status" value="1"/>
</dbReference>
<protein>
    <submittedName>
        <fullName evidence="4">MBL fold metallo-hydrolase</fullName>
    </submittedName>
</protein>
<dbReference type="Gene3D" id="1.10.150.320">
    <property type="entry name" value="Photosystem II 12 kDa extrinsic protein"/>
    <property type="match status" value="1"/>
</dbReference>
<feature type="region of interest" description="Disordered" evidence="1">
    <location>
        <begin position="340"/>
        <end position="382"/>
    </location>
</feature>
<evidence type="ECO:0000313" key="4">
    <source>
        <dbReference type="EMBL" id="MFC4023529.1"/>
    </source>
</evidence>
<keyword evidence="2" id="KW-0732">Signal</keyword>
<comment type="caution">
    <text evidence="4">The sequence shown here is derived from an EMBL/GenBank/DDBJ whole genome shotgun (WGS) entry which is preliminary data.</text>
</comment>
<dbReference type="Pfam" id="PF12836">
    <property type="entry name" value="HHH_3"/>
    <property type="match status" value="1"/>
</dbReference>
<reference evidence="5" key="1">
    <citation type="journal article" date="2019" name="Int. J. Syst. Evol. Microbiol.">
        <title>The Global Catalogue of Microorganisms (GCM) 10K type strain sequencing project: providing services to taxonomists for standard genome sequencing and annotation.</title>
        <authorList>
            <consortium name="The Broad Institute Genomics Platform"/>
            <consortium name="The Broad Institute Genome Sequencing Center for Infectious Disease"/>
            <person name="Wu L."/>
            <person name="Ma J."/>
        </authorList>
    </citation>
    <scope>NUCLEOTIDE SEQUENCE [LARGE SCALE GENOMIC DNA]</scope>
    <source>
        <strain evidence="5">IBRC-M 10703</strain>
    </source>
</reference>
<dbReference type="PANTHER" id="PTHR30619">
    <property type="entry name" value="DNA INTERNALIZATION/COMPETENCE PROTEIN COMEC/REC2"/>
    <property type="match status" value="1"/>
</dbReference>
<feature type="compositionally biased region" description="Basic and acidic residues" evidence="1">
    <location>
        <begin position="30"/>
        <end position="50"/>
    </location>
</feature>
<keyword evidence="5" id="KW-1185">Reference proteome</keyword>
<feature type="domain" description="Metallo-beta-lactamase" evidence="3">
    <location>
        <begin position="102"/>
        <end position="297"/>
    </location>
</feature>
<gene>
    <name evidence="4" type="ORF">ACFOUV_06805</name>
</gene>
<dbReference type="SUPFAM" id="SSF47781">
    <property type="entry name" value="RuvA domain 2-like"/>
    <property type="match status" value="1"/>
</dbReference>
<dbReference type="PROSITE" id="PS51257">
    <property type="entry name" value="PROKAR_LIPOPROTEIN"/>
    <property type="match status" value="1"/>
</dbReference>
<dbReference type="InterPro" id="IPR035681">
    <property type="entry name" value="ComA-like_MBL"/>
</dbReference>
<dbReference type="InterPro" id="IPR052159">
    <property type="entry name" value="Competence_DNA_uptake"/>
</dbReference>
<evidence type="ECO:0000256" key="2">
    <source>
        <dbReference type="SAM" id="SignalP"/>
    </source>
</evidence>
<dbReference type="CDD" id="cd07731">
    <property type="entry name" value="ComA-like_MBL-fold"/>
    <property type="match status" value="1"/>
</dbReference>
<dbReference type="EMBL" id="JBHSAO010000004">
    <property type="protein sequence ID" value="MFC4023529.1"/>
    <property type="molecule type" value="Genomic_DNA"/>
</dbReference>
<dbReference type="Pfam" id="PF00753">
    <property type="entry name" value="Lactamase_B"/>
    <property type="match status" value="1"/>
</dbReference>